<organism evidence="1">
    <name type="scientific">marine sediment metagenome</name>
    <dbReference type="NCBI Taxonomy" id="412755"/>
    <lineage>
        <taxon>unclassified sequences</taxon>
        <taxon>metagenomes</taxon>
        <taxon>ecological metagenomes</taxon>
    </lineage>
</organism>
<reference evidence="1" key="1">
    <citation type="journal article" date="2014" name="Front. Microbiol.">
        <title>High frequency of phylogenetically diverse reductive dehalogenase-homologous genes in deep subseafloor sedimentary metagenomes.</title>
        <authorList>
            <person name="Kawai M."/>
            <person name="Futagami T."/>
            <person name="Toyoda A."/>
            <person name="Takaki Y."/>
            <person name="Nishi S."/>
            <person name="Hori S."/>
            <person name="Arai W."/>
            <person name="Tsubouchi T."/>
            <person name="Morono Y."/>
            <person name="Uchiyama I."/>
            <person name="Ito T."/>
            <person name="Fujiyama A."/>
            <person name="Inagaki F."/>
            <person name="Takami H."/>
        </authorList>
    </citation>
    <scope>NUCLEOTIDE SEQUENCE</scope>
    <source>
        <strain evidence="1">Expedition CK06-06</strain>
    </source>
</reference>
<accession>X1TFV4</accession>
<proteinExistence type="predicted"/>
<dbReference type="AlphaFoldDB" id="X1TFV4"/>
<gene>
    <name evidence="1" type="ORF">S12H4_46615</name>
</gene>
<feature type="non-terminal residue" evidence="1">
    <location>
        <position position="42"/>
    </location>
</feature>
<sequence length="42" mass="4929">MTKEEKDSQIIDQMYSILRDGTRRKILTLLSNMKLTADELTK</sequence>
<evidence type="ECO:0000313" key="1">
    <source>
        <dbReference type="EMBL" id="GAJ04198.1"/>
    </source>
</evidence>
<protein>
    <recommendedName>
        <fullName evidence="2">HTH arsR-type domain-containing protein</fullName>
    </recommendedName>
</protein>
<evidence type="ECO:0008006" key="2">
    <source>
        <dbReference type="Google" id="ProtNLM"/>
    </source>
</evidence>
<dbReference type="EMBL" id="BARW01028944">
    <property type="protein sequence ID" value="GAJ04198.1"/>
    <property type="molecule type" value="Genomic_DNA"/>
</dbReference>
<comment type="caution">
    <text evidence="1">The sequence shown here is derived from an EMBL/GenBank/DDBJ whole genome shotgun (WGS) entry which is preliminary data.</text>
</comment>
<name>X1TFV4_9ZZZZ</name>